<protein>
    <submittedName>
        <fullName evidence="1">Uncharacterized protein</fullName>
    </submittedName>
</protein>
<accession>A0A8S5N1B9</accession>
<organism evidence="1">
    <name type="scientific">Siphoviridae sp. ctdYc1</name>
    <dbReference type="NCBI Taxonomy" id="2826399"/>
    <lineage>
        <taxon>Viruses</taxon>
        <taxon>Duplodnaviria</taxon>
        <taxon>Heunggongvirae</taxon>
        <taxon>Uroviricota</taxon>
        <taxon>Caudoviricetes</taxon>
    </lineage>
</organism>
<reference evidence="1" key="1">
    <citation type="journal article" date="2021" name="Proc. Natl. Acad. Sci. U.S.A.">
        <title>A Catalog of Tens of Thousands of Viruses from Human Metagenomes Reveals Hidden Associations with Chronic Diseases.</title>
        <authorList>
            <person name="Tisza M.J."/>
            <person name="Buck C.B."/>
        </authorList>
    </citation>
    <scope>NUCLEOTIDE SEQUENCE</scope>
    <source>
        <strain evidence="1">CtdYc1</strain>
    </source>
</reference>
<evidence type="ECO:0000313" key="1">
    <source>
        <dbReference type="EMBL" id="DAD88074.1"/>
    </source>
</evidence>
<sequence length="51" mass="6282">MKKEMFKMEVTFEEKELIESIRNYCKSYPDGYPHLLEFAQDLFDRMTDMPR</sequence>
<dbReference type="EMBL" id="BK015034">
    <property type="protein sequence ID" value="DAD88074.1"/>
    <property type="molecule type" value="Genomic_DNA"/>
</dbReference>
<proteinExistence type="predicted"/>
<name>A0A8S5N1B9_9CAUD</name>